<name>A0A4P6JS04_KTERU</name>
<accession>A0A4P6JS04</accession>
<keyword evidence="3 5" id="KW-1133">Transmembrane helix</keyword>
<evidence type="ECO:0000313" key="8">
    <source>
        <dbReference type="Proteomes" id="UP000290365"/>
    </source>
</evidence>
<feature type="transmembrane region" description="Helical" evidence="5">
    <location>
        <begin position="245"/>
        <end position="263"/>
    </location>
</feature>
<dbReference type="AlphaFoldDB" id="A0A4P6JS04"/>
<feature type="transmembrane region" description="Helical" evidence="5">
    <location>
        <begin position="197"/>
        <end position="216"/>
    </location>
</feature>
<dbReference type="PANTHER" id="PTHR37422:SF23">
    <property type="entry name" value="TEICHURONIC ACID BIOSYNTHESIS PROTEIN TUAE"/>
    <property type="match status" value="1"/>
</dbReference>
<evidence type="ECO:0000313" key="7">
    <source>
        <dbReference type="EMBL" id="QBD78288.1"/>
    </source>
</evidence>
<keyword evidence="2 5" id="KW-0812">Transmembrane</keyword>
<keyword evidence="8" id="KW-1185">Reference proteome</keyword>
<feature type="transmembrane region" description="Helical" evidence="5">
    <location>
        <begin position="483"/>
        <end position="501"/>
    </location>
</feature>
<feature type="transmembrane region" description="Helical" evidence="5">
    <location>
        <begin position="270"/>
        <end position="287"/>
    </location>
</feature>
<evidence type="ECO:0000256" key="2">
    <source>
        <dbReference type="ARBA" id="ARBA00022692"/>
    </source>
</evidence>
<keyword evidence="4 5" id="KW-0472">Membrane</keyword>
<dbReference type="RefSeq" id="WP_129889341.1">
    <property type="nucleotide sequence ID" value="NZ_CP035758.1"/>
</dbReference>
<feature type="transmembrane region" description="Helical" evidence="5">
    <location>
        <begin position="28"/>
        <end position="50"/>
    </location>
</feature>
<gene>
    <name evidence="7" type="ORF">EPA93_20710</name>
</gene>
<organism evidence="7 8">
    <name type="scientific">Ktedonosporobacter rubrisoli</name>
    <dbReference type="NCBI Taxonomy" id="2509675"/>
    <lineage>
        <taxon>Bacteria</taxon>
        <taxon>Bacillati</taxon>
        <taxon>Chloroflexota</taxon>
        <taxon>Ktedonobacteria</taxon>
        <taxon>Ktedonobacterales</taxon>
        <taxon>Ktedonosporobacteraceae</taxon>
        <taxon>Ktedonosporobacter</taxon>
    </lineage>
</organism>
<feature type="transmembrane region" description="Helical" evidence="5">
    <location>
        <begin position="317"/>
        <end position="334"/>
    </location>
</feature>
<dbReference type="InterPro" id="IPR007016">
    <property type="entry name" value="O-antigen_ligase-rel_domated"/>
</dbReference>
<feature type="transmembrane region" description="Helical" evidence="5">
    <location>
        <begin position="144"/>
        <end position="167"/>
    </location>
</feature>
<feature type="transmembrane region" description="Helical" evidence="5">
    <location>
        <begin position="293"/>
        <end position="310"/>
    </location>
</feature>
<dbReference type="Pfam" id="PF04932">
    <property type="entry name" value="Wzy_C"/>
    <property type="match status" value="1"/>
</dbReference>
<proteinExistence type="predicted"/>
<evidence type="ECO:0000259" key="6">
    <source>
        <dbReference type="Pfam" id="PF04932"/>
    </source>
</evidence>
<evidence type="ECO:0000256" key="4">
    <source>
        <dbReference type="ARBA" id="ARBA00023136"/>
    </source>
</evidence>
<dbReference type="GO" id="GO:0016020">
    <property type="term" value="C:membrane"/>
    <property type="evidence" value="ECO:0007669"/>
    <property type="project" value="UniProtKB-SubCell"/>
</dbReference>
<dbReference type="EMBL" id="CP035758">
    <property type="protein sequence ID" value="QBD78288.1"/>
    <property type="molecule type" value="Genomic_DNA"/>
</dbReference>
<sequence length="531" mass="57989">MYNPGVSELEHVPHTSRFQRYVLKARTYVTTANSIGLLGALCALFCLIALPSSQYWNIRLPLYLLLVILTILRPRVALYLLPIAVPWGALDTISLGGLNLNSADILVFLLAASWLMSFALRPFAAGEVSQSGPLDRDSLNIPRYLVLAMLALLLAMLLSMTVTLSLTSSIKELSKWIEFLIVLVIGAQYIRTSRQIWALIIIICLAAISQACMGYAQNFFSLGPTTFVRDAGLRVYGTFGQPNPYAGYINMTLTIAIALTLLSKSWNIRILAGVTTFLLAAAEYLSQSRGGEISIAIALIFIVAIGMPRLQPLVRLGIIGALGVVAAYLAGLLPEHYLAPVLRTLGLTNISFSAPSSADFSTAERLAHWIAGVRMFITHPILGVGIGNYPDYYPQYFVTIFINPLGHAHNYYINIAAEAGLLGLITFLAFLLANFVAGGRSYRKINTHWQQLKARLAHPVSAISSTEARKLSAQLTMLTNRRALAIGLLASLLSICVHNMVDNLYVHSMTSLIALLLVILIRVEAVTTETK</sequence>
<comment type="subcellular location">
    <subcellularLocation>
        <location evidence="1">Membrane</location>
        <topology evidence="1">Multi-pass membrane protein</topology>
    </subcellularLocation>
</comment>
<dbReference type="KEGG" id="kbs:EPA93_20710"/>
<feature type="domain" description="O-antigen ligase-related" evidence="6">
    <location>
        <begin position="275"/>
        <end position="428"/>
    </location>
</feature>
<dbReference type="Proteomes" id="UP000290365">
    <property type="component" value="Chromosome"/>
</dbReference>
<dbReference type="InterPro" id="IPR051533">
    <property type="entry name" value="WaaL-like"/>
</dbReference>
<evidence type="ECO:0000256" key="1">
    <source>
        <dbReference type="ARBA" id="ARBA00004141"/>
    </source>
</evidence>
<dbReference type="PANTHER" id="PTHR37422">
    <property type="entry name" value="TEICHURONIC ACID BIOSYNTHESIS PROTEIN TUAE"/>
    <property type="match status" value="1"/>
</dbReference>
<feature type="transmembrane region" description="Helical" evidence="5">
    <location>
        <begin position="507"/>
        <end position="525"/>
    </location>
</feature>
<dbReference type="OrthoDB" id="9806320at2"/>
<evidence type="ECO:0000256" key="5">
    <source>
        <dbReference type="SAM" id="Phobius"/>
    </source>
</evidence>
<feature type="transmembrane region" description="Helical" evidence="5">
    <location>
        <begin position="105"/>
        <end position="124"/>
    </location>
</feature>
<protein>
    <recommendedName>
        <fullName evidence="6">O-antigen ligase-related domain-containing protein</fullName>
    </recommendedName>
</protein>
<evidence type="ECO:0000256" key="3">
    <source>
        <dbReference type="ARBA" id="ARBA00022989"/>
    </source>
</evidence>
<reference evidence="7 8" key="1">
    <citation type="submission" date="2019-01" db="EMBL/GenBank/DDBJ databases">
        <title>Ktedonosporobacter rubrisoli SCAWS-G2.</title>
        <authorList>
            <person name="Huang Y."/>
            <person name="Yan B."/>
        </authorList>
    </citation>
    <scope>NUCLEOTIDE SEQUENCE [LARGE SCALE GENOMIC DNA]</scope>
    <source>
        <strain evidence="7 8">SCAWS-G2</strain>
    </source>
</reference>
<feature type="transmembrane region" description="Helical" evidence="5">
    <location>
        <begin position="411"/>
        <end position="437"/>
    </location>
</feature>